<sequence length="354" mass="40514">MTFYKDICPVVLDKKAFSALNDYLNKIRPSSIFVLVDENTKKYCLEILNHRLSWDLKIICIESGEQNKTLDTCIYIWDTLSKKGADRKSVMINLGGGVITDIGGFVSSCFKRGISFIHIPTSLLGMVDAAIGGKNGVDFNNLKNQIGVIRNPEMVVVEKDFLKTLPYEHLVSGFAEMLKHGLINPENQSYFNDCLSVERLVHHQIRHLINESIAIKQNIVSNDIEEKGMRKVLNYGHTLGHAIESFRMSLDDSNHLFHGEAIAIGLILETYISAKMFGFPFDKLNHLKKFIHQFYKFQKFNKEEISHIIKLMKYDKKNVGNQVNFVLLKSLGEPVLDCKVEHQLIYKAFEYYQS</sequence>
<dbReference type="InterPro" id="IPR016037">
    <property type="entry name" value="DHQ_synth_AroB"/>
</dbReference>
<dbReference type="GO" id="GO:0000166">
    <property type="term" value="F:nucleotide binding"/>
    <property type="evidence" value="ECO:0007669"/>
    <property type="project" value="UniProtKB-KW"/>
</dbReference>
<keyword evidence="9 14" id="KW-0456">Lyase</keyword>
<dbReference type="EC" id="4.2.3.4" evidence="11"/>
<evidence type="ECO:0000256" key="2">
    <source>
        <dbReference type="ARBA" id="ARBA00001941"/>
    </source>
</evidence>
<evidence type="ECO:0000256" key="6">
    <source>
        <dbReference type="ARBA" id="ARBA00022741"/>
    </source>
</evidence>
<evidence type="ECO:0000313" key="14">
    <source>
        <dbReference type="EMBL" id="TKS56312.1"/>
    </source>
</evidence>
<evidence type="ECO:0000256" key="8">
    <source>
        <dbReference type="ARBA" id="ARBA00023027"/>
    </source>
</evidence>
<dbReference type="PIRSF" id="PIRSF001455">
    <property type="entry name" value="DHQ_synth"/>
    <property type="match status" value="1"/>
</dbReference>
<dbReference type="GO" id="GO:0009423">
    <property type="term" value="P:chorismate biosynthetic process"/>
    <property type="evidence" value="ECO:0007669"/>
    <property type="project" value="UniProtKB-UniRule"/>
</dbReference>
<organism evidence="14 15">
    <name type="scientific">Mesohalobacter halotolerans</name>
    <dbReference type="NCBI Taxonomy" id="1883405"/>
    <lineage>
        <taxon>Bacteria</taxon>
        <taxon>Pseudomonadati</taxon>
        <taxon>Bacteroidota</taxon>
        <taxon>Flavobacteriia</taxon>
        <taxon>Flavobacteriales</taxon>
        <taxon>Flavobacteriaceae</taxon>
        <taxon>Mesohalobacter</taxon>
    </lineage>
</organism>
<dbReference type="EMBL" id="SWMU01000002">
    <property type="protein sequence ID" value="TKS56312.1"/>
    <property type="molecule type" value="Genomic_DNA"/>
</dbReference>
<dbReference type="InterPro" id="IPR050071">
    <property type="entry name" value="Dehydroquinate_synthase"/>
</dbReference>
<gene>
    <name evidence="14" type="primary">aroB</name>
    <name evidence="14" type="ORF">FCN74_04510</name>
</gene>
<evidence type="ECO:0000256" key="1">
    <source>
        <dbReference type="ARBA" id="ARBA00001911"/>
    </source>
</evidence>
<dbReference type="InterPro" id="IPR030963">
    <property type="entry name" value="DHQ_synth_fam"/>
</dbReference>
<evidence type="ECO:0000313" key="15">
    <source>
        <dbReference type="Proteomes" id="UP000306552"/>
    </source>
</evidence>
<name>A0A4U5TQV0_9FLAO</name>
<accession>A0A4U5TQV0</accession>
<reference evidence="14 15" key="1">
    <citation type="submission" date="2019-04" db="EMBL/GenBank/DDBJ databases">
        <title>Psychroflexus halotolerans sp. nov., isolated from a marine solar saltern.</title>
        <authorList>
            <person name="Feng X."/>
        </authorList>
    </citation>
    <scope>NUCLEOTIDE SEQUENCE [LARGE SCALE GENOMIC DNA]</scope>
    <source>
        <strain evidence="14 15">WDS2C27</strain>
    </source>
</reference>
<dbReference type="GO" id="GO:0009073">
    <property type="term" value="P:aromatic amino acid family biosynthetic process"/>
    <property type="evidence" value="ECO:0007669"/>
    <property type="project" value="InterPro"/>
</dbReference>
<dbReference type="AlphaFoldDB" id="A0A4U5TQV0"/>
<evidence type="ECO:0000256" key="10">
    <source>
        <dbReference type="ARBA" id="ARBA00023285"/>
    </source>
</evidence>
<evidence type="ECO:0000256" key="4">
    <source>
        <dbReference type="ARBA" id="ARBA00003485"/>
    </source>
</evidence>
<evidence type="ECO:0000256" key="11">
    <source>
        <dbReference type="NCBIfam" id="TIGR01357"/>
    </source>
</evidence>
<dbReference type="PANTHER" id="PTHR43622:SF1">
    <property type="entry name" value="3-DEHYDROQUINATE SYNTHASE"/>
    <property type="match status" value="1"/>
</dbReference>
<proteinExistence type="predicted"/>
<dbReference type="Pfam" id="PF01761">
    <property type="entry name" value="DHQ_synthase"/>
    <property type="match status" value="1"/>
</dbReference>
<dbReference type="InterPro" id="IPR030960">
    <property type="entry name" value="DHQS/DOIS_N"/>
</dbReference>
<dbReference type="Proteomes" id="UP000306552">
    <property type="component" value="Unassembled WGS sequence"/>
</dbReference>
<evidence type="ECO:0000256" key="9">
    <source>
        <dbReference type="ARBA" id="ARBA00023239"/>
    </source>
</evidence>
<keyword evidence="6" id="KW-0547">Nucleotide-binding</keyword>
<comment type="cofactor">
    <cofactor evidence="3">
        <name>Zn(2+)</name>
        <dbReference type="ChEBI" id="CHEBI:29105"/>
    </cofactor>
</comment>
<dbReference type="SUPFAM" id="SSF56796">
    <property type="entry name" value="Dehydroquinate synthase-like"/>
    <property type="match status" value="1"/>
</dbReference>
<dbReference type="InterPro" id="IPR056179">
    <property type="entry name" value="DHQS_C"/>
</dbReference>
<dbReference type="GO" id="GO:0005737">
    <property type="term" value="C:cytoplasm"/>
    <property type="evidence" value="ECO:0007669"/>
    <property type="project" value="InterPro"/>
</dbReference>
<evidence type="ECO:0000256" key="5">
    <source>
        <dbReference type="ARBA" id="ARBA00022723"/>
    </source>
</evidence>
<keyword evidence="5" id="KW-0479">Metal-binding</keyword>
<evidence type="ECO:0000256" key="3">
    <source>
        <dbReference type="ARBA" id="ARBA00001947"/>
    </source>
</evidence>
<dbReference type="FunFam" id="3.40.50.1970:FF:000007">
    <property type="entry name" value="Pentafunctional AROM polypeptide"/>
    <property type="match status" value="1"/>
</dbReference>
<dbReference type="Gene3D" id="1.20.1090.10">
    <property type="entry name" value="Dehydroquinate synthase-like - alpha domain"/>
    <property type="match status" value="1"/>
</dbReference>
<dbReference type="CDD" id="cd08195">
    <property type="entry name" value="DHQS"/>
    <property type="match status" value="1"/>
</dbReference>
<comment type="function">
    <text evidence="4">Catalyzes the conversion of 3-deoxy-D-arabino-heptulosonate 7-phosphate (DAHP) to dehydroquinate (DHQ).</text>
</comment>
<keyword evidence="7" id="KW-0862">Zinc</keyword>
<evidence type="ECO:0000256" key="7">
    <source>
        <dbReference type="ARBA" id="ARBA00022833"/>
    </source>
</evidence>
<dbReference type="OrthoDB" id="9806583at2"/>
<keyword evidence="15" id="KW-1185">Reference proteome</keyword>
<evidence type="ECO:0000259" key="13">
    <source>
        <dbReference type="Pfam" id="PF24621"/>
    </source>
</evidence>
<evidence type="ECO:0000259" key="12">
    <source>
        <dbReference type="Pfam" id="PF01761"/>
    </source>
</evidence>
<dbReference type="PANTHER" id="PTHR43622">
    <property type="entry name" value="3-DEHYDROQUINATE SYNTHASE"/>
    <property type="match status" value="1"/>
</dbReference>
<dbReference type="NCBIfam" id="TIGR01357">
    <property type="entry name" value="aroB"/>
    <property type="match status" value="1"/>
</dbReference>
<dbReference type="GO" id="GO:0003856">
    <property type="term" value="F:3-dehydroquinate synthase activity"/>
    <property type="evidence" value="ECO:0007669"/>
    <property type="project" value="UniProtKB-UniRule"/>
</dbReference>
<comment type="caution">
    <text evidence="14">The sequence shown here is derived from an EMBL/GenBank/DDBJ whole genome shotgun (WGS) entry which is preliminary data.</text>
</comment>
<comment type="cofactor">
    <cofactor evidence="1">
        <name>NAD(+)</name>
        <dbReference type="ChEBI" id="CHEBI:57540"/>
    </cofactor>
</comment>
<feature type="domain" description="3-dehydroquinate synthase C-terminal" evidence="13">
    <location>
        <begin position="173"/>
        <end position="318"/>
    </location>
</feature>
<feature type="domain" description="3-dehydroquinate synthase N-terminal" evidence="12">
    <location>
        <begin position="59"/>
        <end position="170"/>
    </location>
</feature>
<comment type="cofactor">
    <cofactor evidence="2">
        <name>Co(2+)</name>
        <dbReference type="ChEBI" id="CHEBI:48828"/>
    </cofactor>
</comment>
<dbReference type="Gene3D" id="3.40.50.1970">
    <property type="match status" value="1"/>
</dbReference>
<dbReference type="Pfam" id="PF24621">
    <property type="entry name" value="DHQS_C"/>
    <property type="match status" value="1"/>
</dbReference>
<protein>
    <recommendedName>
        <fullName evidence="11">3-dehydroquinate synthase</fullName>
        <ecNumber evidence="11">4.2.3.4</ecNumber>
    </recommendedName>
</protein>
<keyword evidence="8" id="KW-0520">NAD</keyword>
<dbReference type="GO" id="GO:0046872">
    <property type="term" value="F:metal ion binding"/>
    <property type="evidence" value="ECO:0007669"/>
    <property type="project" value="UniProtKB-KW"/>
</dbReference>
<keyword evidence="10" id="KW-0170">Cobalt</keyword>
<dbReference type="RefSeq" id="WP_138931414.1">
    <property type="nucleotide sequence ID" value="NZ_SWMU01000002.1"/>
</dbReference>